<keyword evidence="3 5" id="KW-0238">DNA-binding</keyword>
<dbReference type="Gene3D" id="1.10.443.10">
    <property type="entry name" value="Intergrase catalytic core"/>
    <property type="match status" value="1"/>
</dbReference>
<evidence type="ECO:0000256" key="5">
    <source>
        <dbReference type="PROSITE-ProRule" id="PRU01248"/>
    </source>
</evidence>
<evidence type="ECO:0000256" key="2">
    <source>
        <dbReference type="ARBA" id="ARBA00022908"/>
    </source>
</evidence>
<dbReference type="AlphaFoldDB" id="A0A3D9YT83"/>
<organism evidence="8 9">
    <name type="scientific">Methylovirgula ligni</name>
    <dbReference type="NCBI Taxonomy" id="569860"/>
    <lineage>
        <taxon>Bacteria</taxon>
        <taxon>Pseudomonadati</taxon>
        <taxon>Pseudomonadota</taxon>
        <taxon>Alphaproteobacteria</taxon>
        <taxon>Hyphomicrobiales</taxon>
        <taxon>Beijerinckiaceae</taxon>
        <taxon>Methylovirgula</taxon>
    </lineage>
</organism>
<name>A0A3D9YT83_9HYPH</name>
<dbReference type="InterPro" id="IPR050808">
    <property type="entry name" value="Phage_Integrase"/>
</dbReference>
<comment type="similarity">
    <text evidence="1">Belongs to the 'phage' integrase family.</text>
</comment>
<dbReference type="PROSITE" id="PS51898">
    <property type="entry name" value="TYR_RECOMBINASE"/>
    <property type="match status" value="1"/>
</dbReference>
<dbReference type="GO" id="GO:0006310">
    <property type="term" value="P:DNA recombination"/>
    <property type="evidence" value="ECO:0007669"/>
    <property type="project" value="UniProtKB-KW"/>
</dbReference>
<gene>
    <name evidence="8" type="ORF">DES32_1866</name>
</gene>
<dbReference type="InterPro" id="IPR010998">
    <property type="entry name" value="Integrase_recombinase_N"/>
</dbReference>
<evidence type="ECO:0000313" key="8">
    <source>
        <dbReference type="EMBL" id="REF85830.1"/>
    </source>
</evidence>
<evidence type="ECO:0000256" key="3">
    <source>
        <dbReference type="ARBA" id="ARBA00023125"/>
    </source>
</evidence>
<dbReference type="PROSITE" id="PS51900">
    <property type="entry name" value="CB"/>
    <property type="match status" value="1"/>
</dbReference>
<accession>A0A3D9YT83</accession>
<keyword evidence="9" id="KW-1185">Reference proteome</keyword>
<evidence type="ECO:0000256" key="4">
    <source>
        <dbReference type="ARBA" id="ARBA00023172"/>
    </source>
</evidence>
<dbReference type="CDD" id="cd00796">
    <property type="entry name" value="INT_Rci_Hp1_C"/>
    <property type="match status" value="1"/>
</dbReference>
<dbReference type="SUPFAM" id="SSF56349">
    <property type="entry name" value="DNA breaking-rejoining enzymes"/>
    <property type="match status" value="1"/>
</dbReference>
<keyword evidence="2" id="KW-0229">DNA integration</keyword>
<comment type="caution">
    <text evidence="8">The sequence shown here is derived from an EMBL/GenBank/DDBJ whole genome shotgun (WGS) entry which is preliminary data.</text>
</comment>
<dbReference type="InterPro" id="IPR044068">
    <property type="entry name" value="CB"/>
</dbReference>
<dbReference type="GO" id="GO:0015074">
    <property type="term" value="P:DNA integration"/>
    <property type="evidence" value="ECO:0007669"/>
    <property type="project" value="UniProtKB-KW"/>
</dbReference>
<sequence length="433" mass="47926">MPKGRISKRSVDALACPVHKDREFLWDIGLGGFGVCAFGSGKKVYVAQFRKDGRSRRIALGDHGRLTADEARSQAKTVLGLVEQGVDPLAERRKARAVRTFREVAADFMRTHVKSKRKRGTQIDYESLLRRFVNPAIGNIRIVDLRRADVARLHSRLTSAPYSANRTLALISSIWNWAAKRDEVPFANNPAKGIERYPERRRERFLTSEEIGRLGDTLREAETSGLPWLVDETKPKAKHLASPANRRTLVDPFAVAAIRLLILTGARLREILHAKWEHVDFERGIIHLPDSKTGAKPIYISAAARTVLTSLARINDNPYIIPGSNKQAPRADLKKPWEAVTRAAGLKGVRIHDLRHSFASVGAGASLGLPIIGKLLGHSQPSTTARYSHLDVDVVRRAAETISATISAAMDKKVQVGECNQPEALIITTKVEV</sequence>
<evidence type="ECO:0000259" key="6">
    <source>
        <dbReference type="PROSITE" id="PS51898"/>
    </source>
</evidence>
<dbReference type="GO" id="GO:0003677">
    <property type="term" value="F:DNA binding"/>
    <property type="evidence" value="ECO:0007669"/>
    <property type="project" value="UniProtKB-UniRule"/>
</dbReference>
<dbReference type="Gene3D" id="1.10.150.130">
    <property type="match status" value="1"/>
</dbReference>
<keyword evidence="4" id="KW-0233">DNA recombination</keyword>
<dbReference type="Pfam" id="PF22022">
    <property type="entry name" value="Phage_int_M"/>
    <property type="match status" value="1"/>
</dbReference>
<protein>
    <submittedName>
        <fullName evidence="8">Site-specific recombinase XerD</fullName>
    </submittedName>
</protein>
<feature type="domain" description="Core-binding (CB)" evidence="7">
    <location>
        <begin position="99"/>
        <end position="179"/>
    </location>
</feature>
<evidence type="ECO:0000256" key="1">
    <source>
        <dbReference type="ARBA" id="ARBA00008857"/>
    </source>
</evidence>
<reference evidence="8 9" key="1">
    <citation type="submission" date="2018-08" db="EMBL/GenBank/DDBJ databases">
        <title>Genomic Encyclopedia of Type Strains, Phase IV (KMG-IV): sequencing the most valuable type-strain genomes for metagenomic binning, comparative biology and taxonomic classification.</title>
        <authorList>
            <person name="Goeker M."/>
        </authorList>
    </citation>
    <scope>NUCLEOTIDE SEQUENCE [LARGE SCALE GENOMIC DNA]</scope>
    <source>
        <strain evidence="8 9">BW863</strain>
    </source>
</reference>
<evidence type="ECO:0000259" key="7">
    <source>
        <dbReference type="PROSITE" id="PS51900"/>
    </source>
</evidence>
<dbReference type="PANTHER" id="PTHR30629">
    <property type="entry name" value="PROPHAGE INTEGRASE"/>
    <property type="match status" value="1"/>
</dbReference>
<dbReference type="RefSeq" id="WP_115836437.1">
    <property type="nucleotide sequence ID" value="NZ_CP025086.1"/>
</dbReference>
<dbReference type="InterPro" id="IPR025166">
    <property type="entry name" value="Integrase_DNA_bind_dom"/>
</dbReference>
<feature type="domain" description="Tyr recombinase" evidence="6">
    <location>
        <begin position="201"/>
        <end position="400"/>
    </location>
</feature>
<dbReference type="InterPro" id="IPR038488">
    <property type="entry name" value="Integrase_DNA-bd_sf"/>
</dbReference>
<dbReference type="EMBL" id="QUMO01000003">
    <property type="protein sequence ID" value="REF85830.1"/>
    <property type="molecule type" value="Genomic_DNA"/>
</dbReference>
<dbReference type="Gene3D" id="3.30.160.390">
    <property type="entry name" value="Integrase, DNA-binding domain"/>
    <property type="match status" value="1"/>
</dbReference>
<dbReference type="Pfam" id="PF13356">
    <property type="entry name" value="Arm-DNA-bind_3"/>
    <property type="match status" value="1"/>
</dbReference>
<dbReference type="InterPro" id="IPR011010">
    <property type="entry name" value="DNA_brk_join_enz"/>
</dbReference>
<proteinExistence type="inferred from homology"/>
<dbReference type="OrthoDB" id="7615137at2"/>
<dbReference type="InterPro" id="IPR013762">
    <property type="entry name" value="Integrase-like_cat_sf"/>
</dbReference>
<dbReference type="Proteomes" id="UP000256900">
    <property type="component" value="Unassembled WGS sequence"/>
</dbReference>
<evidence type="ECO:0000313" key="9">
    <source>
        <dbReference type="Proteomes" id="UP000256900"/>
    </source>
</evidence>
<dbReference type="PANTHER" id="PTHR30629:SF2">
    <property type="entry name" value="PROPHAGE INTEGRASE INTS-RELATED"/>
    <property type="match status" value="1"/>
</dbReference>
<dbReference type="InterPro" id="IPR002104">
    <property type="entry name" value="Integrase_catalytic"/>
</dbReference>
<dbReference type="Pfam" id="PF00589">
    <property type="entry name" value="Phage_integrase"/>
    <property type="match status" value="1"/>
</dbReference>
<dbReference type="InterPro" id="IPR053876">
    <property type="entry name" value="Phage_int_M"/>
</dbReference>